<keyword evidence="2" id="KW-0472">Membrane</keyword>
<feature type="chain" id="PRO_5039234153" description="CbiN domain protein" evidence="3">
    <location>
        <begin position="21"/>
        <end position="207"/>
    </location>
</feature>
<proteinExistence type="predicted"/>
<reference evidence="4 5" key="1">
    <citation type="submission" date="2020-04" db="EMBL/GenBank/DDBJ databases">
        <title>Paenibacillus algicola sp. nov., a novel marine bacterium producing alginate lyase.</title>
        <authorList>
            <person name="Huang H."/>
        </authorList>
    </citation>
    <scope>NUCLEOTIDE SEQUENCE [LARGE SCALE GENOMIC DNA]</scope>
    <source>
        <strain evidence="4 5">L7-75</strain>
    </source>
</reference>
<gene>
    <name evidence="4" type="ORF">HII30_19540</name>
</gene>
<evidence type="ECO:0000313" key="4">
    <source>
        <dbReference type="EMBL" id="NMO97958.1"/>
    </source>
</evidence>
<keyword evidence="2" id="KW-0812">Transmembrane</keyword>
<feature type="region of interest" description="Disordered" evidence="1">
    <location>
        <begin position="133"/>
        <end position="166"/>
    </location>
</feature>
<dbReference type="Proteomes" id="UP000565468">
    <property type="component" value="Unassembled WGS sequence"/>
</dbReference>
<dbReference type="AlphaFoldDB" id="A0A848M9P0"/>
<feature type="signal peptide" evidence="3">
    <location>
        <begin position="1"/>
        <end position="20"/>
    </location>
</feature>
<dbReference type="InterPro" id="IPR008993">
    <property type="entry name" value="TIMP-like_OB-fold"/>
</dbReference>
<sequence>MRKTMMIILTLLMLVPMQPASDIYALSCVEIPSTEDAYDKYDAVIHGRVEKVTRRKDHYEVKVTVIKSFKEIQNQQITMKDDITWGAVRGPEDIGKEYLLFLNKQEDQWVLPLCAPTMNISDAAEELAFLSEKEDPLTSEDPDEETEPAVSSSGGGDTGSPSVMQQENGGEQHVWILMAVISMSLAVLIAVLGMEYRAKIRRDRGIS</sequence>
<dbReference type="SUPFAM" id="SSF50242">
    <property type="entry name" value="TIMP-like"/>
    <property type="match status" value="1"/>
</dbReference>
<organism evidence="4 5">
    <name type="scientific">Paenibacillus lemnae</name>
    <dbReference type="NCBI Taxonomy" id="1330551"/>
    <lineage>
        <taxon>Bacteria</taxon>
        <taxon>Bacillati</taxon>
        <taxon>Bacillota</taxon>
        <taxon>Bacilli</taxon>
        <taxon>Bacillales</taxon>
        <taxon>Paenibacillaceae</taxon>
        <taxon>Paenibacillus</taxon>
    </lineage>
</organism>
<feature type="compositionally biased region" description="Acidic residues" evidence="1">
    <location>
        <begin position="137"/>
        <end position="147"/>
    </location>
</feature>
<feature type="transmembrane region" description="Helical" evidence="2">
    <location>
        <begin position="174"/>
        <end position="194"/>
    </location>
</feature>
<keyword evidence="3" id="KW-0732">Signal</keyword>
<protein>
    <recommendedName>
        <fullName evidence="6">CbiN domain protein</fullName>
    </recommendedName>
</protein>
<dbReference type="Gene3D" id="2.40.50.120">
    <property type="match status" value="1"/>
</dbReference>
<keyword evidence="2" id="KW-1133">Transmembrane helix</keyword>
<keyword evidence="5" id="KW-1185">Reference proteome</keyword>
<evidence type="ECO:0000256" key="3">
    <source>
        <dbReference type="SAM" id="SignalP"/>
    </source>
</evidence>
<evidence type="ECO:0008006" key="6">
    <source>
        <dbReference type="Google" id="ProtNLM"/>
    </source>
</evidence>
<evidence type="ECO:0000313" key="5">
    <source>
        <dbReference type="Proteomes" id="UP000565468"/>
    </source>
</evidence>
<comment type="caution">
    <text evidence="4">The sequence shown here is derived from an EMBL/GenBank/DDBJ whole genome shotgun (WGS) entry which is preliminary data.</text>
</comment>
<accession>A0A848M9P0</accession>
<evidence type="ECO:0000256" key="2">
    <source>
        <dbReference type="SAM" id="Phobius"/>
    </source>
</evidence>
<dbReference type="RefSeq" id="WP_169506732.1">
    <property type="nucleotide sequence ID" value="NZ_JABBPN010000026.1"/>
</dbReference>
<name>A0A848M9P0_PAELE</name>
<dbReference type="EMBL" id="JABBPN010000026">
    <property type="protein sequence ID" value="NMO97958.1"/>
    <property type="molecule type" value="Genomic_DNA"/>
</dbReference>
<evidence type="ECO:0000256" key="1">
    <source>
        <dbReference type="SAM" id="MobiDB-lite"/>
    </source>
</evidence>